<evidence type="ECO:0000313" key="3">
    <source>
        <dbReference type="Proteomes" id="UP001590951"/>
    </source>
</evidence>
<dbReference type="PANTHER" id="PTHR35186">
    <property type="entry name" value="ANK_REP_REGION DOMAIN-CONTAINING PROTEIN"/>
    <property type="match status" value="1"/>
</dbReference>
<reference evidence="2 3" key="1">
    <citation type="submission" date="2024-09" db="EMBL/GenBank/DDBJ databases">
        <title>Rethinking Asexuality: The Enigmatic Case of Functional Sexual Genes in Lepraria (Stereocaulaceae).</title>
        <authorList>
            <person name="Doellman M."/>
            <person name="Sun Y."/>
            <person name="Barcenas-Pena A."/>
            <person name="Lumbsch H.T."/>
            <person name="Grewe F."/>
        </authorList>
    </citation>
    <scope>NUCLEOTIDE SEQUENCE [LARGE SCALE GENOMIC DNA]</scope>
    <source>
        <strain evidence="2 3">Grewe 0041</strain>
    </source>
</reference>
<feature type="region of interest" description="Disordered" evidence="1">
    <location>
        <begin position="190"/>
        <end position="228"/>
    </location>
</feature>
<evidence type="ECO:0000256" key="1">
    <source>
        <dbReference type="SAM" id="MobiDB-lite"/>
    </source>
</evidence>
<accession>A0ABR4BBQ8</accession>
<protein>
    <submittedName>
        <fullName evidence="2">Uncharacterized protein</fullName>
    </submittedName>
</protein>
<comment type="caution">
    <text evidence="2">The sequence shown here is derived from an EMBL/GenBank/DDBJ whole genome shotgun (WGS) entry which is preliminary data.</text>
</comment>
<feature type="compositionally biased region" description="Low complexity" evidence="1">
    <location>
        <begin position="209"/>
        <end position="226"/>
    </location>
</feature>
<organism evidence="2 3">
    <name type="scientific">Lepraria finkii</name>
    <dbReference type="NCBI Taxonomy" id="1340010"/>
    <lineage>
        <taxon>Eukaryota</taxon>
        <taxon>Fungi</taxon>
        <taxon>Dikarya</taxon>
        <taxon>Ascomycota</taxon>
        <taxon>Pezizomycotina</taxon>
        <taxon>Lecanoromycetes</taxon>
        <taxon>OSLEUM clade</taxon>
        <taxon>Lecanoromycetidae</taxon>
        <taxon>Lecanorales</taxon>
        <taxon>Lecanorineae</taxon>
        <taxon>Stereocaulaceae</taxon>
        <taxon>Lepraria</taxon>
    </lineage>
</organism>
<keyword evidence="3" id="KW-1185">Reference proteome</keyword>
<dbReference type="PANTHER" id="PTHR35186:SF4">
    <property type="entry name" value="PRION-INHIBITION AND PROPAGATION HELO DOMAIN-CONTAINING PROTEIN"/>
    <property type="match status" value="1"/>
</dbReference>
<name>A0ABR4BBQ8_9LECA</name>
<dbReference type="EMBL" id="JBHFEH010000012">
    <property type="protein sequence ID" value="KAL2055288.1"/>
    <property type="molecule type" value="Genomic_DNA"/>
</dbReference>
<proteinExistence type="predicted"/>
<dbReference type="Proteomes" id="UP001590951">
    <property type="component" value="Unassembled WGS sequence"/>
</dbReference>
<sequence length="301" mass="34038">MTVSYILEILEKLKSKLKIAGSKPIWIEQASSTGRLRLEYEMKRVTYTSSCKRREKVISHLEKHNAEILMLLGNSEKLVPMRKKRKSPVTKYFRQIRSQAQNLHTVLNRAWQCEDSSAHSSKFLLEKRLKFDENSSPEIEDPSINKFNVFFCYEPQKRASMSTLVSSPSDWCATEIKMLDAYQDLERQRSRSADLGSRPSLLETSSQHRSNTSSGGSNASDNGGRRVAFVGSDAPSATLFVLDDAPEISDLCSILQKRMSHRSSIGYLKDPHERRHSVSLVENLQPPAATFLTNATSRHSG</sequence>
<evidence type="ECO:0000313" key="2">
    <source>
        <dbReference type="EMBL" id="KAL2055288.1"/>
    </source>
</evidence>
<gene>
    <name evidence="2" type="ORF">ABVK25_004626</name>
</gene>